<accession>A0A979FNI4</accession>
<organism evidence="13 14">
    <name type="scientific">Hyalella azteca</name>
    <name type="common">Amphipod</name>
    <dbReference type="NCBI Taxonomy" id="294128"/>
    <lineage>
        <taxon>Eukaryota</taxon>
        <taxon>Metazoa</taxon>
        <taxon>Ecdysozoa</taxon>
        <taxon>Arthropoda</taxon>
        <taxon>Crustacea</taxon>
        <taxon>Multicrustacea</taxon>
        <taxon>Malacostraca</taxon>
        <taxon>Eumalacostraca</taxon>
        <taxon>Peracarida</taxon>
        <taxon>Amphipoda</taxon>
        <taxon>Senticaudata</taxon>
        <taxon>Talitrida</taxon>
        <taxon>Talitroidea</taxon>
        <taxon>Hyalellidae</taxon>
        <taxon>Hyalella</taxon>
    </lineage>
</organism>
<keyword evidence="4" id="KW-0862">Zinc</keyword>
<evidence type="ECO:0000259" key="12">
    <source>
        <dbReference type="PROSITE" id="PS51843"/>
    </source>
</evidence>
<dbReference type="GO" id="GO:0008270">
    <property type="term" value="F:zinc ion binding"/>
    <property type="evidence" value="ECO:0007669"/>
    <property type="project" value="UniProtKB-KW"/>
</dbReference>
<dbReference type="SMART" id="SM00399">
    <property type="entry name" value="ZnF_C4"/>
    <property type="match status" value="1"/>
</dbReference>
<dbReference type="CDD" id="cd06966">
    <property type="entry name" value="NR_DBD_CAR"/>
    <property type="match status" value="1"/>
</dbReference>
<feature type="region of interest" description="Disordered" evidence="10">
    <location>
        <begin position="1"/>
        <end position="40"/>
    </location>
</feature>
<gene>
    <name evidence="14" type="primary">LOC108669805</name>
</gene>
<evidence type="ECO:0000259" key="11">
    <source>
        <dbReference type="PROSITE" id="PS51030"/>
    </source>
</evidence>
<feature type="region of interest" description="Disordered" evidence="10">
    <location>
        <begin position="414"/>
        <end position="598"/>
    </location>
</feature>
<dbReference type="SMART" id="SM00430">
    <property type="entry name" value="HOLI"/>
    <property type="match status" value="1"/>
</dbReference>
<keyword evidence="8" id="KW-0675">Receptor</keyword>
<dbReference type="SUPFAM" id="SSF48508">
    <property type="entry name" value="Nuclear receptor ligand-binding domain"/>
    <property type="match status" value="1"/>
</dbReference>
<reference evidence="14" key="1">
    <citation type="submission" date="2025-08" db="UniProtKB">
        <authorList>
            <consortium name="RefSeq"/>
        </authorList>
    </citation>
    <scope>IDENTIFICATION</scope>
    <source>
        <tissue evidence="14">Whole organism</tissue>
    </source>
</reference>
<dbReference type="GO" id="GO:0045944">
    <property type="term" value="P:positive regulation of transcription by RNA polymerase II"/>
    <property type="evidence" value="ECO:0007669"/>
    <property type="project" value="TreeGrafter"/>
</dbReference>
<dbReference type="GO" id="GO:0006950">
    <property type="term" value="P:response to stress"/>
    <property type="evidence" value="ECO:0007669"/>
    <property type="project" value="UniProtKB-ARBA"/>
</dbReference>
<keyword evidence="2" id="KW-0479">Metal-binding</keyword>
<dbReference type="Gene3D" id="3.30.50.10">
    <property type="entry name" value="Erythroid Transcription Factor GATA-1, subunit A"/>
    <property type="match status" value="1"/>
</dbReference>
<evidence type="ECO:0000256" key="8">
    <source>
        <dbReference type="ARBA" id="ARBA00023170"/>
    </source>
</evidence>
<dbReference type="InterPro" id="IPR013088">
    <property type="entry name" value="Znf_NHR/GATA"/>
</dbReference>
<dbReference type="PROSITE" id="PS51843">
    <property type="entry name" value="NR_LBD"/>
    <property type="match status" value="1"/>
</dbReference>
<keyword evidence="6" id="KW-0238">DNA-binding</keyword>
<keyword evidence="3" id="KW-0863">Zinc-finger</keyword>
<feature type="compositionally biased region" description="Polar residues" evidence="10">
    <location>
        <begin position="868"/>
        <end position="879"/>
    </location>
</feature>
<feature type="region of interest" description="Disordered" evidence="10">
    <location>
        <begin position="824"/>
        <end position="879"/>
    </location>
</feature>
<dbReference type="Proteomes" id="UP000694843">
    <property type="component" value="Unplaced"/>
</dbReference>
<dbReference type="AlphaFoldDB" id="A0A979FNI4"/>
<proteinExistence type="predicted"/>
<dbReference type="PANTHER" id="PTHR24082">
    <property type="entry name" value="NUCLEAR HORMONE RECEPTOR"/>
    <property type="match status" value="1"/>
</dbReference>
<dbReference type="GO" id="GO:0005634">
    <property type="term" value="C:nucleus"/>
    <property type="evidence" value="ECO:0007669"/>
    <property type="project" value="UniProtKB-SubCell"/>
</dbReference>
<feature type="compositionally biased region" description="Low complexity" evidence="10">
    <location>
        <begin position="174"/>
        <end position="183"/>
    </location>
</feature>
<dbReference type="RefSeq" id="XP_047738621.1">
    <property type="nucleotide sequence ID" value="XM_047882665.1"/>
</dbReference>
<feature type="region of interest" description="Disordered" evidence="10">
    <location>
        <begin position="207"/>
        <end position="226"/>
    </location>
</feature>
<name>A0A979FNI4_HYAAZ</name>
<feature type="compositionally biased region" description="Polar residues" evidence="10">
    <location>
        <begin position="542"/>
        <end position="565"/>
    </location>
</feature>
<feature type="region of interest" description="Disordered" evidence="10">
    <location>
        <begin position="141"/>
        <end position="186"/>
    </location>
</feature>
<evidence type="ECO:0000256" key="4">
    <source>
        <dbReference type="ARBA" id="ARBA00022833"/>
    </source>
</evidence>
<evidence type="ECO:0000256" key="1">
    <source>
        <dbReference type="ARBA" id="ARBA00004123"/>
    </source>
</evidence>
<dbReference type="OrthoDB" id="6352325at2759"/>
<feature type="compositionally biased region" description="Polar residues" evidence="10">
    <location>
        <begin position="18"/>
        <end position="35"/>
    </location>
</feature>
<dbReference type="GeneID" id="108669805"/>
<feature type="compositionally biased region" description="Polar residues" evidence="10">
    <location>
        <begin position="824"/>
        <end position="847"/>
    </location>
</feature>
<keyword evidence="13" id="KW-1185">Reference proteome</keyword>
<feature type="domain" description="Nuclear receptor" evidence="11">
    <location>
        <begin position="47"/>
        <end position="122"/>
    </location>
</feature>
<feature type="compositionally biased region" description="Polar residues" evidence="10">
    <location>
        <begin position="147"/>
        <end position="160"/>
    </location>
</feature>
<feature type="domain" description="NR LBD" evidence="12">
    <location>
        <begin position="996"/>
        <end position="1229"/>
    </location>
</feature>
<evidence type="ECO:0000313" key="14">
    <source>
        <dbReference type="RefSeq" id="XP_047738621.1"/>
    </source>
</evidence>
<dbReference type="InterPro" id="IPR001628">
    <property type="entry name" value="Znf_hrmn_rcpt"/>
</dbReference>
<feature type="compositionally biased region" description="Polar residues" evidence="10">
    <location>
        <begin position="574"/>
        <end position="597"/>
    </location>
</feature>
<keyword evidence="5" id="KW-0805">Transcription regulation</keyword>
<comment type="subcellular location">
    <subcellularLocation>
        <location evidence="1">Nucleus</location>
    </subcellularLocation>
</comment>
<dbReference type="GO" id="GO:0000978">
    <property type="term" value="F:RNA polymerase II cis-regulatory region sequence-specific DNA binding"/>
    <property type="evidence" value="ECO:0007669"/>
    <property type="project" value="TreeGrafter"/>
</dbReference>
<evidence type="ECO:0000256" key="7">
    <source>
        <dbReference type="ARBA" id="ARBA00023163"/>
    </source>
</evidence>
<dbReference type="PANTHER" id="PTHR24082:SF283">
    <property type="entry name" value="NUCLEAR HORMONE RECEPTOR HR96"/>
    <property type="match status" value="1"/>
</dbReference>
<dbReference type="PRINTS" id="PR00047">
    <property type="entry name" value="STROIDFINGER"/>
</dbReference>
<evidence type="ECO:0000313" key="13">
    <source>
        <dbReference type="Proteomes" id="UP000694843"/>
    </source>
</evidence>
<dbReference type="Pfam" id="PF00105">
    <property type="entry name" value="zf-C4"/>
    <property type="match status" value="1"/>
</dbReference>
<feature type="region of interest" description="Disordered" evidence="10">
    <location>
        <begin position="631"/>
        <end position="668"/>
    </location>
</feature>
<dbReference type="KEGG" id="hazt:108669805"/>
<protein>
    <submittedName>
        <fullName evidence="14">Flocculation protein FLO11</fullName>
    </submittedName>
</protein>
<dbReference type="PROSITE" id="PS00031">
    <property type="entry name" value="NUCLEAR_REC_DBD_1"/>
    <property type="match status" value="1"/>
</dbReference>
<evidence type="ECO:0000256" key="5">
    <source>
        <dbReference type="ARBA" id="ARBA00023015"/>
    </source>
</evidence>
<feature type="compositionally biased region" description="Polar residues" evidence="10">
    <location>
        <begin position="436"/>
        <end position="455"/>
    </location>
</feature>
<dbReference type="GO" id="GO:0004879">
    <property type="term" value="F:nuclear receptor activity"/>
    <property type="evidence" value="ECO:0007669"/>
    <property type="project" value="TreeGrafter"/>
</dbReference>
<dbReference type="CDD" id="cd06929">
    <property type="entry name" value="NR_LBD_F1"/>
    <property type="match status" value="1"/>
</dbReference>
<evidence type="ECO:0000256" key="3">
    <source>
        <dbReference type="ARBA" id="ARBA00022771"/>
    </source>
</evidence>
<dbReference type="InterPro" id="IPR050234">
    <property type="entry name" value="Nuclear_hormone_rcpt_NR1"/>
</dbReference>
<dbReference type="InterPro" id="IPR000536">
    <property type="entry name" value="Nucl_hrmn_rcpt_lig-bd"/>
</dbReference>
<dbReference type="GO" id="GO:0030154">
    <property type="term" value="P:cell differentiation"/>
    <property type="evidence" value="ECO:0007669"/>
    <property type="project" value="TreeGrafter"/>
</dbReference>
<feature type="compositionally biased region" description="Polar residues" evidence="10">
    <location>
        <begin position="652"/>
        <end position="664"/>
    </location>
</feature>
<dbReference type="Gene3D" id="1.10.565.10">
    <property type="entry name" value="Retinoid X Receptor"/>
    <property type="match status" value="1"/>
</dbReference>
<dbReference type="FunFam" id="3.30.50.10:FF:000042">
    <property type="entry name" value="Nuclear hormone receptor HR96"/>
    <property type="match status" value="1"/>
</dbReference>
<dbReference type="GO" id="GO:0000122">
    <property type="term" value="P:negative regulation of transcription by RNA polymerase II"/>
    <property type="evidence" value="ECO:0007669"/>
    <property type="project" value="TreeGrafter"/>
</dbReference>
<evidence type="ECO:0000256" key="9">
    <source>
        <dbReference type="ARBA" id="ARBA00023242"/>
    </source>
</evidence>
<keyword evidence="9" id="KW-0539">Nucleus</keyword>
<dbReference type="SUPFAM" id="SSF57716">
    <property type="entry name" value="Glucocorticoid receptor-like (DNA-binding domain)"/>
    <property type="match status" value="1"/>
</dbReference>
<feature type="compositionally biased region" description="Basic and acidic residues" evidence="10">
    <location>
        <begin position="215"/>
        <end position="226"/>
    </location>
</feature>
<dbReference type="PROSITE" id="PS51030">
    <property type="entry name" value="NUCLEAR_REC_DBD_2"/>
    <property type="match status" value="1"/>
</dbReference>
<feature type="region of interest" description="Disordered" evidence="10">
    <location>
        <begin position="687"/>
        <end position="707"/>
    </location>
</feature>
<evidence type="ECO:0000256" key="6">
    <source>
        <dbReference type="ARBA" id="ARBA00023125"/>
    </source>
</evidence>
<dbReference type="InterPro" id="IPR035500">
    <property type="entry name" value="NHR-like_dom_sf"/>
</dbReference>
<keyword evidence="7" id="KW-0804">Transcription</keyword>
<feature type="compositionally biased region" description="Low complexity" evidence="10">
    <location>
        <begin position="414"/>
        <end position="429"/>
    </location>
</feature>
<evidence type="ECO:0000256" key="2">
    <source>
        <dbReference type="ARBA" id="ARBA00022723"/>
    </source>
</evidence>
<evidence type="ECO:0000256" key="10">
    <source>
        <dbReference type="SAM" id="MobiDB-lite"/>
    </source>
</evidence>
<sequence>MDQTGASPPDDGERPRTDQQSVDSNPSVSGANSPFGSPGMSGKGRLDRLCGVCGDKALGYNFNAVTCESCKAFFRRNALKNKNLKCPFQDNCSVDTVTRRFCQKCRLRKCFEIGMKKEWIMTDEEKFKKKQKIEANKLRKQFGHSIPNPTLTTNDVTSHPSPAISPFLKGDLCPSPSSSTASSDLAQTHPDLQGRQKLSTYQEINDVLGQAPSRPRADDGAEGDYRDRTAAGATSMMTSPVVLEPLANESPSKPQAVVIGMVRETDVTGRTSAKVLRLDNQTDVHHEINNLYTNEAHSSNTSSTHIASLEAVGNSHQLNANLNNQQVFYQSFPSIQSNPEQVIELSSLVSTPSPEVTATDPSSMTVGPALPVALVPPVPHLMSSDVINDLSSIPHTTATPKVSRPNIQTAINPSALQSSRASSSSSSEPSFPPHQILTSSAPLPPETGNSAQNPASLPLPLSTVNSPHNPASLPLPPSTVNSPHNPASLPLPLSTVNSPHNPASLPLPLSTVNSPHNPASLPLPPSTVNSPHNPASLPLPLSTVNSPHSPTCLPSSLSPGNSAHNPASLPLPPSTGNSPHNPTSLPSSLSTVNSHSDVTGAVAGLGGCEVRGSETRTSSADCSTSMKLSQLLQAPTSTRPLLCSRPSRQRPESFSLSRPTQDLSSRFPIPARLETNSLVGPDCLVSAGPDSDFSPDSEPGHHSCRNNGNMIPSSPALFEIKQEPVTSSGITEAVPLLDQPASTVLDSSSCTTPGISSCNTTHGSCNTTHGSCNTTHGSCNSTHGSCNTTHGRCSDWSTSNAMLAPLNKVHTGCKHHDKVTANPNPACTENSADNSGTSSVNVDTFPNSRAPAGNIESPKSGSLCAAAGSSQGPPVTQESSKITLVKPEIIEGHPKLSKATLVKPEIIEGPLDSSQEPPTSSEDATSAQDFEPFCVLEALKKIQVPQEDSADHTTTKGAPDEAVDDILNSAVAAEFSPYALVFGGAPQGAPGALTPPERHKLAELQRADTAMLAPLSEDQAYKMDQMNSSLLTVINMTDIAIRRLIQMSKQLAGFSGLCTDDQIALLKGSCTEMMILRSVTAYDEDKEEWKIPEHRDTYKSIKLKVIKEAPGNVHVYEEHKRFILAFRPEWRHDQNIMLLLSAITLFTPSRPNVLHPKAIQHEQCCYLLLLKRYLETKLGVCESRAVYWDLLERINDLRRLNENHVKLYMQVNPEEVRPLLIEIFDLKQR</sequence>